<protein>
    <recommendedName>
        <fullName evidence="1">AB hydrolase-1 domain-containing protein</fullName>
    </recommendedName>
</protein>
<dbReference type="InterPro" id="IPR050471">
    <property type="entry name" value="AB_hydrolase"/>
</dbReference>
<evidence type="ECO:0000313" key="2">
    <source>
        <dbReference type="EMBL" id="KAK0546471.1"/>
    </source>
</evidence>
<proteinExistence type="predicted"/>
<organism evidence="2 3">
    <name type="scientific">Tilletia horrida</name>
    <dbReference type="NCBI Taxonomy" id="155126"/>
    <lineage>
        <taxon>Eukaryota</taxon>
        <taxon>Fungi</taxon>
        <taxon>Dikarya</taxon>
        <taxon>Basidiomycota</taxon>
        <taxon>Ustilaginomycotina</taxon>
        <taxon>Exobasidiomycetes</taxon>
        <taxon>Tilletiales</taxon>
        <taxon>Tilletiaceae</taxon>
        <taxon>Tilletia</taxon>
    </lineage>
</organism>
<dbReference type="SUPFAM" id="SSF53474">
    <property type="entry name" value="alpha/beta-Hydrolases"/>
    <property type="match status" value="1"/>
</dbReference>
<comment type="caution">
    <text evidence="2">The sequence shown here is derived from an EMBL/GenBank/DDBJ whole genome shotgun (WGS) entry which is preliminary data.</text>
</comment>
<dbReference type="InterPro" id="IPR029058">
    <property type="entry name" value="AB_hydrolase_fold"/>
</dbReference>
<evidence type="ECO:0000259" key="1">
    <source>
        <dbReference type="Pfam" id="PF00561"/>
    </source>
</evidence>
<name>A0AAN6JW63_9BASI</name>
<accession>A0AAN6JW63</accession>
<gene>
    <name evidence="2" type="ORF">OC846_005238</name>
</gene>
<evidence type="ECO:0000313" key="3">
    <source>
        <dbReference type="Proteomes" id="UP001176517"/>
    </source>
</evidence>
<dbReference type="Pfam" id="PF00561">
    <property type="entry name" value="Abhydrolase_1"/>
    <property type="match status" value="1"/>
</dbReference>
<feature type="domain" description="AB hydrolase-1" evidence="1">
    <location>
        <begin position="94"/>
        <end position="202"/>
    </location>
</feature>
<dbReference type="InterPro" id="IPR000073">
    <property type="entry name" value="AB_hydrolase_1"/>
</dbReference>
<keyword evidence="3" id="KW-1185">Reference proteome</keyword>
<dbReference type="EMBL" id="JAPDMZ010000191">
    <property type="protein sequence ID" value="KAK0546471.1"/>
    <property type="molecule type" value="Genomic_DNA"/>
</dbReference>
<dbReference type="AlphaFoldDB" id="A0AAN6JW63"/>
<dbReference type="PANTHER" id="PTHR43433:SF5">
    <property type="entry name" value="AB HYDROLASE-1 DOMAIN-CONTAINING PROTEIN"/>
    <property type="match status" value="1"/>
</dbReference>
<sequence>MASSQSTASGPKADSAVAAALLPVGAAYAGAPADLLDREGIKTNPDGFPTVFNPATRTAGGELFMVPSDTSGKTLKKDPFGIYYEVHGKGPIKIVFLMGLANSMGGWLPQVEYFSHATNGNADKYSTLAYDQRGYGCSQVPKGRYRTSDMGHDLLRLLEHLKWTDKPRQVHLVGVSMGGMITLELAKIAPELWASITLVSTTSGQGRGEKSFIVGLPPLRGVSVITQTLGGAVLGIGTQEHRINQVLELLFPNAWLSEPHPEDPKGRSRREVLFEVFDWRFRYSRRAPPVGTLGQIAAVITHRVKNADLAKINAAIPAITIVTGDEDHLVNPGNSLHLAKQLPKAKLVQMKESGHALPLQRADELNKVIEETVKLGAERSA</sequence>
<reference evidence="2" key="1">
    <citation type="journal article" date="2023" name="PhytoFront">
        <title>Draft Genome Resources of Seven Strains of Tilletia horrida, Causal Agent of Kernel Smut of Rice.</title>
        <authorList>
            <person name="Khanal S."/>
            <person name="Antony Babu S."/>
            <person name="Zhou X.G."/>
        </authorList>
    </citation>
    <scope>NUCLEOTIDE SEQUENCE</scope>
    <source>
        <strain evidence="2">TX6</strain>
    </source>
</reference>
<dbReference type="PANTHER" id="PTHR43433">
    <property type="entry name" value="HYDROLASE, ALPHA/BETA FOLD FAMILY PROTEIN"/>
    <property type="match status" value="1"/>
</dbReference>
<dbReference type="Gene3D" id="3.40.50.1820">
    <property type="entry name" value="alpha/beta hydrolase"/>
    <property type="match status" value="1"/>
</dbReference>
<dbReference type="Proteomes" id="UP001176517">
    <property type="component" value="Unassembled WGS sequence"/>
</dbReference>